<evidence type="ECO:0000256" key="1">
    <source>
        <dbReference type="ARBA" id="ARBA00022553"/>
    </source>
</evidence>
<dbReference type="InterPro" id="IPR001789">
    <property type="entry name" value="Sig_transdc_resp-reg_receiver"/>
</dbReference>
<evidence type="ECO:0000256" key="3">
    <source>
        <dbReference type="ARBA" id="ARBA00023125"/>
    </source>
</evidence>
<feature type="domain" description="Response regulatory" evidence="7">
    <location>
        <begin position="66"/>
        <end position="182"/>
    </location>
</feature>
<dbReference type="EMBL" id="WPHG01000002">
    <property type="protein sequence ID" value="MVA97468.1"/>
    <property type="molecule type" value="Genomic_DNA"/>
</dbReference>
<evidence type="ECO:0000313" key="8">
    <source>
        <dbReference type="EMBL" id="MVA97468.1"/>
    </source>
</evidence>
<dbReference type="CDD" id="cd06170">
    <property type="entry name" value="LuxR_C_like"/>
    <property type="match status" value="1"/>
</dbReference>
<keyword evidence="4" id="KW-0804">Transcription</keyword>
<dbReference type="InterPro" id="IPR058245">
    <property type="entry name" value="NreC/VraR/RcsB-like_REC"/>
</dbReference>
<dbReference type="GO" id="GO:0003677">
    <property type="term" value="F:DNA binding"/>
    <property type="evidence" value="ECO:0007669"/>
    <property type="project" value="UniProtKB-KW"/>
</dbReference>
<dbReference type="PANTHER" id="PTHR43214">
    <property type="entry name" value="TWO-COMPONENT RESPONSE REGULATOR"/>
    <property type="match status" value="1"/>
</dbReference>
<dbReference type="SMART" id="SM00448">
    <property type="entry name" value="REC"/>
    <property type="match status" value="1"/>
</dbReference>
<comment type="caution">
    <text evidence="8">The sequence shown here is derived from an EMBL/GenBank/DDBJ whole genome shotgun (WGS) entry which is preliminary data.</text>
</comment>
<dbReference type="GO" id="GO:0000160">
    <property type="term" value="P:phosphorelay signal transduction system"/>
    <property type="evidence" value="ECO:0007669"/>
    <property type="project" value="InterPro"/>
</dbReference>
<dbReference type="CDD" id="cd17535">
    <property type="entry name" value="REC_NarL-like"/>
    <property type="match status" value="1"/>
</dbReference>
<evidence type="ECO:0000256" key="5">
    <source>
        <dbReference type="PROSITE-ProRule" id="PRU00169"/>
    </source>
</evidence>
<dbReference type="InterPro" id="IPR016032">
    <property type="entry name" value="Sig_transdc_resp-reg_C-effctor"/>
</dbReference>
<evidence type="ECO:0000259" key="7">
    <source>
        <dbReference type="PROSITE" id="PS50110"/>
    </source>
</evidence>
<dbReference type="InterPro" id="IPR000792">
    <property type="entry name" value="Tscrpt_reg_LuxR_C"/>
</dbReference>
<keyword evidence="1 5" id="KW-0597">Phosphoprotein</keyword>
<keyword evidence="2" id="KW-0805">Transcription regulation</keyword>
<protein>
    <submittedName>
        <fullName evidence="8">Response regulator</fullName>
    </submittedName>
</protein>
<dbReference type="Proteomes" id="UP000463224">
    <property type="component" value="Unassembled WGS sequence"/>
</dbReference>
<dbReference type="Gene3D" id="3.40.50.2300">
    <property type="match status" value="1"/>
</dbReference>
<reference evidence="8 9" key="1">
    <citation type="submission" date="2019-12" db="EMBL/GenBank/DDBJ databases">
        <title>Nitratireductor arenosus sp. nov., Isolated from sea sand, Jeju island, South Korea.</title>
        <authorList>
            <person name="Kim W."/>
        </authorList>
    </citation>
    <scope>NUCLEOTIDE SEQUENCE [LARGE SCALE GENOMIC DNA]</scope>
    <source>
        <strain evidence="8 9">CAU 1489</strain>
    </source>
</reference>
<dbReference type="PRINTS" id="PR00038">
    <property type="entry name" value="HTHLUXR"/>
</dbReference>
<feature type="domain" description="HTH luxR-type" evidence="6">
    <location>
        <begin position="198"/>
        <end position="263"/>
    </location>
</feature>
<dbReference type="InterPro" id="IPR039420">
    <property type="entry name" value="WalR-like"/>
</dbReference>
<accession>A0A844QHD6</accession>
<feature type="modified residue" description="4-aspartylphosphate" evidence="5">
    <location>
        <position position="117"/>
    </location>
</feature>
<dbReference type="AlphaFoldDB" id="A0A844QHD6"/>
<dbReference type="PROSITE" id="PS00622">
    <property type="entry name" value="HTH_LUXR_1"/>
    <property type="match status" value="1"/>
</dbReference>
<keyword evidence="9" id="KW-1185">Reference proteome</keyword>
<evidence type="ECO:0000256" key="4">
    <source>
        <dbReference type="ARBA" id="ARBA00023163"/>
    </source>
</evidence>
<dbReference type="SUPFAM" id="SSF46894">
    <property type="entry name" value="C-terminal effector domain of the bipartite response regulators"/>
    <property type="match status" value="1"/>
</dbReference>
<dbReference type="PROSITE" id="PS50043">
    <property type="entry name" value="HTH_LUXR_2"/>
    <property type="match status" value="1"/>
</dbReference>
<dbReference type="InterPro" id="IPR011006">
    <property type="entry name" value="CheY-like_superfamily"/>
</dbReference>
<dbReference type="Pfam" id="PF00196">
    <property type="entry name" value="GerE"/>
    <property type="match status" value="1"/>
</dbReference>
<evidence type="ECO:0000313" key="9">
    <source>
        <dbReference type="Proteomes" id="UP000463224"/>
    </source>
</evidence>
<dbReference type="PANTHER" id="PTHR43214:SF41">
    <property type="entry name" value="NITRATE_NITRITE RESPONSE REGULATOR PROTEIN NARP"/>
    <property type="match status" value="1"/>
</dbReference>
<dbReference type="SMART" id="SM00421">
    <property type="entry name" value="HTH_LUXR"/>
    <property type="match status" value="1"/>
</dbReference>
<sequence>MILVQKKVDIFADRVRIDRAFERKRPVLSLGDMQLAQHSETCQKRQAVPFAVQVSGFRGRGGIPISIVIADDHALTVGGTRAAIEAMHEFKVVGTAGNGIEAIAQIKRLSPDCAVLDLVMPGASGLEVLLEARRWSPKTKIAIVTGSPSAKTLRRLIEAGAAGLFLKSGAVEELCQGLRDIVAGRTVVGAGVTHCIAQDAANDSLTRRETEVLQCIARGLSNNGIAEHLGISAKTVDNHRTNLMRKLEVHSTATLLVRAMRDGLVEP</sequence>
<evidence type="ECO:0000259" key="6">
    <source>
        <dbReference type="PROSITE" id="PS50043"/>
    </source>
</evidence>
<dbReference type="PROSITE" id="PS50110">
    <property type="entry name" value="RESPONSE_REGULATORY"/>
    <property type="match status" value="1"/>
</dbReference>
<evidence type="ECO:0000256" key="2">
    <source>
        <dbReference type="ARBA" id="ARBA00023015"/>
    </source>
</evidence>
<keyword evidence="3" id="KW-0238">DNA-binding</keyword>
<gene>
    <name evidence="8" type="ORF">GN330_09430</name>
</gene>
<dbReference type="Pfam" id="PF00072">
    <property type="entry name" value="Response_reg"/>
    <property type="match status" value="1"/>
</dbReference>
<proteinExistence type="predicted"/>
<dbReference type="SUPFAM" id="SSF52172">
    <property type="entry name" value="CheY-like"/>
    <property type="match status" value="1"/>
</dbReference>
<organism evidence="8 9">
    <name type="scientific">Nitratireductor arenosus</name>
    <dbReference type="NCBI Taxonomy" id="2682096"/>
    <lineage>
        <taxon>Bacteria</taxon>
        <taxon>Pseudomonadati</taxon>
        <taxon>Pseudomonadota</taxon>
        <taxon>Alphaproteobacteria</taxon>
        <taxon>Hyphomicrobiales</taxon>
        <taxon>Phyllobacteriaceae</taxon>
        <taxon>Nitratireductor</taxon>
    </lineage>
</organism>
<dbReference type="GO" id="GO:0006355">
    <property type="term" value="P:regulation of DNA-templated transcription"/>
    <property type="evidence" value="ECO:0007669"/>
    <property type="project" value="InterPro"/>
</dbReference>
<name>A0A844QHD6_9HYPH</name>